<keyword evidence="6" id="KW-0378">Hydrolase</keyword>
<dbReference type="Proteomes" id="UP000282125">
    <property type="component" value="Unassembled WGS sequence"/>
</dbReference>
<comment type="caution">
    <text evidence="10">The sequence shown here is derived from an EMBL/GenBank/DDBJ whole genome shotgun (WGS) entry which is preliminary data.</text>
</comment>
<dbReference type="GO" id="GO:0004518">
    <property type="term" value="F:nuclease activity"/>
    <property type="evidence" value="ECO:0007669"/>
    <property type="project" value="UniProtKB-KW"/>
</dbReference>
<proteinExistence type="predicted"/>
<keyword evidence="7" id="KW-0460">Magnesium</keyword>
<dbReference type="Gene3D" id="3.60.10.10">
    <property type="entry name" value="Endonuclease/exonuclease/phosphatase"/>
    <property type="match status" value="1"/>
</dbReference>
<evidence type="ECO:0000256" key="3">
    <source>
        <dbReference type="ARBA" id="ARBA00022722"/>
    </source>
</evidence>
<dbReference type="Pfam" id="PF03372">
    <property type="entry name" value="Exo_endo_phos"/>
    <property type="match status" value="1"/>
</dbReference>
<evidence type="ECO:0000256" key="6">
    <source>
        <dbReference type="ARBA" id="ARBA00022801"/>
    </source>
</evidence>
<evidence type="ECO:0000256" key="5">
    <source>
        <dbReference type="ARBA" id="ARBA00022763"/>
    </source>
</evidence>
<comment type="cofactor">
    <cofactor evidence="2">
        <name>Mg(2+)</name>
        <dbReference type="ChEBI" id="CHEBI:18420"/>
    </cofactor>
</comment>
<keyword evidence="11" id="KW-1185">Reference proteome</keyword>
<evidence type="ECO:0000313" key="10">
    <source>
        <dbReference type="EMBL" id="RRH74491.1"/>
    </source>
</evidence>
<reference evidence="10 11" key="1">
    <citation type="submission" date="2018-11" db="EMBL/GenBank/DDBJ databases">
        <title>Gemmobacter sp. nov., YIM 102744-1 draft genome.</title>
        <authorList>
            <person name="Li G."/>
            <person name="Jiang Y."/>
        </authorList>
    </citation>
    <scope>NUCLEOTIDE SEQUENCE [LARGE SCALE GENOMIC DNA]</scope>
    <source>
        <strain evidence="10 11">YIM 102744-1</strain>
    </source>
</reference>
<dbReference type="PANTHER" id="PTHR15822">
    <property type="entry name" value="TRAF AND TNF RECEPTOR-ASSOCIATED PROTEIN"/>
    <property type="match status" value="1"/>
</dbReference>
<dbReference type="GO" id="GO:0006302">
    <property type="term" value="P:double-strand break repair"/>
    <property type="evidence" value="ECO:0007669"/>
    <property type="project" value="TreeGrafter"/>
</dbReference>
<evidence type="ECO:0000256" key="7">
    <source>
        <dbReference type="ARBA" id="ARBA00022842"/>
    </source>
</evidence>
<comment type="cofactor">
    <cofactor evidence="1">
        <name>Mn(2+)</name>
        <dbReference type="ChEBI" id="CHEBI:29035"/>
    </cofactor>
</comment>
<keyword evidence="8" id="KW-0234">DNA repair</keyword>
<evidence type="ECO:0000259" key="9">
    <source>
        <dbReference type="Pfam" id="PF03372"/>
    </source>
</evidence>
<keyword evidence="3" id="KW-0540">Nuclease</keyword>
<dbReference type="GO" id="GO:0070260">
    <property type="term" value="F:5'-tyrosyl-DNA phosphodiesterase activity"/>
    <property type="evidence" value="ECO:0007669"/>
    <property type="project" value="TreeGrafter"/>
</dbReference>
<gene>
    <name evidence="10" type="ORF">EG244_10425</name>
</gene>
<dbReference type="GO" id="GO:0003697">
    <property type="term" value="F:single-stranded DNA binding"/>
    <property type="evidence" value="ECO:0007669"/>
    <property type="project" value="TreeGrafter"/>
</dbReference>
<evidence type="ECO:0000256" key="1">
    <source>
        <dbReference type="ARBA" id="ARBA00001936"/>
    </source>
</evidence>
<evidence type="ECO:0000313" key="11">
    <source>
        <dbReference type="Proteomes" id="UP000282125"/>
    </source>
</evidence>
<dbReference type="InterPro" id="IPR051547">
    <property type="entry name" value="TDP2-like"/>
</dbReference>
<dbReference type="GO" id="GO:0005737">
    <property type="term" value="C:cytoplasm"/>
    <property type="evidence" value="ECO:0007669"/>
    <property type="project" value="TreeGrafter"/>
</dbReference>
<accession>A0A3P3DJU1</accession>
<evidence type="ECO:0000256" key="8">
    <source>
        <dbReference type="ARBA" id="ARBA00023204"/>
    </source>
</evidence>
<dbReference type="AlphaFoldDB" id="A0A3P3DJU1"/>
<protein>
    <recommendedName>
        <fullName evidence="9">Endonuclease/exonuclease/phosphatase domain-containing protein</fullName>
    </recommendedName>
</protein>
<sequence length="305" mass="33980">MAILSPCKREDYPLKSFIALPILCALSSIPSSVSAQELKISTWNLNNLSGQNNTGCTERVQRDYDEIKKIINAVDADVWLFQEVENVGALARIMNPSAWDFHIESRPDWSSMPPCFNNDRNAVMQRVAIATKKGMAVGKKEELPFLDTSGRGTLRYGVAVNIAHRGRTIHILNVHLKSGCSEETNGAACGTLFEQIPYLTSYINEISDSNAPLIVGGDFNRKLAESHDDAWHSLSYRKSVGLTISSNSGPSKCSLKGDENIDYILTNKHHRELYSVEDEYEYSFSGPYESWPSDHCPVVVNFLSK</sequence>
<evidence type="ECO:0000256" key="4">
    <source>
        <dbReference type="ARBA" id="ARBA00022723"/>
    </source>
</evidence>
<organism evidence="10 11">
    <name type="scientific">Falsigemmobacter faecalis</name>
    <dbReference type="NCBI Taxonomy" id="2488730"/>
    <lineage>
        <taxon>Bacteria</taxon>
        <taxon>Pseudomonadati</taxon>
        <taxon>Pseudomonadota</taxon>
        <taxon>Alphaproteobacteria</taxon>
        <taxon>Rhodobacterales</taxon>
        <taxon>Paracoccaceae</taxon>
        <taxon>Falsigemmobacter</taxon>
    </lineage>
</organism>
<dbReference type="PANTHER" id="PTHR15822:SF4">
    <property type="entry name" value="TYROSYL-DNA PHOSPHODIESTERASE 2"/>
    <property type="match status" value="1"/>
</dbReference>
<dbReference type="SUPFAM" id="SSF56219">
    <property type="entry name" value="DNase I-like"/>
    <property type="match status" value="1"/>
</dbReference>
<keyword evidence="5" id="KW-0227">DNA damage</keyword>
<dbReference type="EMBL" id="RRAZ01000013">
    <property type="protein sequence ID" value="RRH74491.1"/>
    <property type="molecule type" value="Genomic_DNA"/>
</dbReference>
<keyword evidence="4" id="KW-0479">Metal-binding</keyword>
<evidence type="ECO:0000256" key="2">
    <source>
        <dbReference type="ARBA" id="ARBA00001946"/>
    </source>
</evidence>
<feature type="domain" description="Endonuclease/exonuclease/phosphatase" evidence="9">
    <location>
        <begin position="42"/>
        <end position="295"/>
    </location>
</feature>
<dbReference type="InterPro" id="IPR005135">
    <property type="entry name" value="Endo/exonuclease/phosphatase"/>
</dbReference>
<dbReference type="GO" id="GO:0046872">
    <property type="term" value="F:metal ion binding"/>
    <property type="evidence" value="ECO:0007669"/>
    <property type="project" value="UniProtKB-KW"/>
</dbReference>
<dbReference type="InterPro" id="IPR036691">
    <property type="entry name" value="Endo/exonu/phosph_ase_sf"/>
</dbReference>
<name>A0A3P3DJU1_9RHOB</name>